<dbReference type="Proteomes" id="UP000184016">
    <property type="component" value="Unassembled WGS sequence"/>
</dbReference>
<dbReference type="OrthoDB" id="8840764at2"/>
<dbReference type="NCBIfam" id="NF006162">
    <property type="entry name" value="PRK08306.1"/>
    <property type="match status" value="1"/>
</dbReference>
<dbReference type="InterPro" id="IPR014215">
    <property type="entry name" value="Dipicolinic_acid_synth_A"/>
</dbReference>
<dbReference type="InterPro" id="IPR031629">
    <property type="entry name" value="DpaA_N"/>
</dbReference>
<proteinExistence type="predicted"/>
<protein>
    <submittedName>
        <fullName evidence="2">Dipicolinate synthase subunit A</fullName>
    </submittedName>
</protein>
<sequence length="301" mass="32534">MLTGRRFIFVGGDLRQLEVIQQVVDNDATVTLVGFELCNRTFTDTTHADLTVETFAGADALVLPVAGMAEDGSVQTRFSREPLILNEHHFAALKPGAKVFTGIARNRLESICSEYGLCLVKLMEQDEVAILNSIPTAEGAIALAMEKTEVTIHDSNVVVLGFGRCGKTLSRTLHALGAHVRVVAKPLPELARIREMGMQDVPFERLLEAVQDADIVFNTIPALVLPAAILKEMRLDAVIIDIASAPGGTDFRYAERRGMTAILAPSLPGIVAPKTAGKIIAESICRLMNVKDAEPEVHEKG</sequence>
<name>A0A1M6RIV6_9BACL</name>
<dbReference type="AlphaFoldDB" id="A0A1M6RIV6"/>
<dbReference type="SUPFAM" id="SSF51735">
    <property type="entry name" value="NAD(P)-binding Rossmann-fold domains"/>
    <property type="match status" value="1"/>
</dbReference>
<dbReference type="Gene3D" id="3.40.50.720">
    <property type="entry name" value="NAD(P)-binding Rossmann-like Domain"/>
    <property type="match status" value="2"/>
</dbReference>
<dbReference type="NCBIfam" id="TIGR02853">
    <property type="entry name" value="spore_dpaA"/>
    <property type="match status" value="1"/>
</dbReference>
<evidence type="ECO:0000313" key="2">
    <source>
        <dbReference type="EMBL" id="SHK32298.1"/>
    </source>
</evidence>
<dbReference type="GO" id="GO:0051287">
    <property type="term" value="F:NAD binding"/>
    <property type="evidence" value="ECO:0007669"/>
    <property type="project" value="InterPro"/>
</dbReference>
<accession>A0A1M6RIV6</accession>
<dbReference type="SMART" id="SM00997">
    <property type="entry name" value="AdoHcyase_NAD"/>
    <property type="match status" value="1"/>
</dbReference>
<dbReference type="Pfam" id="PF02826">
    <property type="entry name" value="2-Hacid_dh_C"/>
    <property type="match status" value="1"/>
</dbReference>
<dbReference type="InterPro" id="IPR006140">
    <property type="entry name" value="D-isomer_DH_NAD-bd"/>
</dbReference>
<reference evidence="3" key="1">
    <citation type="submission" date="2016-11" db="EMBL/GenBank/DDBJ databases">
        <authorList>
            <person name="Varghese N."/>
            <person name="Submissions S."/>
        </authorList>
    </citation>
    <scope>NUCLEOTIDE SEQUENCE [LARGE SCALE GENOMIC DNA]</scope>
    <source>
        <strain evidence="3">USBA-503</strain>
    </source>
</reference>
<gene>
    <name evidence="2" type="ORF">SAMN05443507_11224</name>
</gene>
<keyword evidence="3" id="KW-1185">Reference proteome</keyword>
<feature type="domain" description="S-adenosyl-L-homocysteine hydrolase NAD binding" evidence="1">
    <location>
        <begin position="132"/>
        <end position="295"/>
    </location>
</feature>
<dbReference type="RefSeq" id="WP_072874080.1">
    <property type="nucleotide sequence ID" value="NZ_FRAF01000012.1"/>
</dbReference>
<evidence type="ECO:0000313" key="3">
    <source>
        <dbReference type="Proteomes" id="UP000184016"/>
    </source>
</evidence>
<evidence type="ECO:0000259" key="1">
    <source>
        <dbReference type="SMART" id="SM00997"/>
    </source>
</evidence>
<dbReference type="STRING" id="1830138.SAMN05443507_11224"/>
<dbReference type="Pfam" id="PF16924">
    <property type="entry name" value="DpaA_N"/>
    <property type="match status" value="1"/>
</dbReference>
<dbReference type="InterPro" id="IPR015878">
    <property type="entry name" value="Ado_hCys_hydrolase_NAD-bd"/>
</dbReference>
<dbReference type="InterPro" id="IPR036291">
    <property type="entry name" value="NAD(P)-bd_dom_sf"/>
</dbReference>
<dbReference type="EMBL" id="FRAF01000012">
    <property type="protein sequence ID" value="SHK32298.1"/>
    <property type="molecule type" value="Genomic_DNA"/>
</dbReference>
<organism evidence="2 3">
    <name type="scientific">Alicyclobacillus tolerans</name>
    <dbReference type="NCBI Taxonomy" id="90970"/>
    <lineage>
        <taxon>Bacteria</taxon>
        <taxon>Bacillati</taxon>
        <taxon>Bacillota</taxon>
        <taxon>Bacilli</taxon>
        <taxon>Bacillales</taxon>
        <taxon>Alicyclobacillaceae</taxon>
        <taxon>Alicyclobacillus</taxon>
    </lineage>
</organism>